<accession>A0A6J6SKJ6</accession>
<evidence type="ECO:0000313" key="4">
    <source>
        <dbReference type="EMBL" id="CAB4897187.1"/>
    </source>
</evidence>
<dbReference type="GO" id="GO:0008654">
    <property type="term" value="P:phospholipid biosynthetic process"/>
    <property type="evidence" value="ECO:0007669"/>
    <property type="project" value="InterPro"/>
</dbReference>
<dbReference type="InterPro" id="IPR043130">
    <property type="entry name" value="CDP-OH_PTrfase_TM_dom"/>
</dbReference>
<feature type="transmembrane region" description="Helical" evidence="2">
    <location>
        <begin position="112"/>
        <end position="131"/>
    </location>
</feature>
<feature type="transmembrane region" description="Helical" evidence="2">
    <location>
        <begin position="151"/>
        <end position="176"/>
    </location>
</feature>
<reference evidence="3" key="1">
    <citation type="submission" date="2020-05" db="EMBL/GenBank/DDBJ databases">
        <authorList>
            <person name="Chiriac C."/>
            <person name="Salcher M."/>
            <person name="Ghai R."/>
            <person name="Kavagutti S V."/>
        </authorList>
    </citation>
    <scope>NUCLEOTIDE SEQUENCE</scope>
</reference>
<dbReference type="InterPro" id="IPR048254">
    <property type="entry name" value="CDP_ALCOHOL_P_TRANSF_CS"/>
</dbReference>
<proteinExistence type="predicted"/>
<dbReference type="InterPro" id="IPR000462">
    <property type="entry name" value="CDP-OH_P_trans"/>
</dbReference>
<evidence type="ECO:0000313" key="3">
    <source>
        <dbReference type="EMBL" id="CAB4735228.1"/>
    </source>
</evidence>
<name>A0A6J6SKJ6_9ZZZZ</name>
<feature type="transmembrane region" description="Helical" evidence="2">
    <location>
        <begin position="21"/>
        <end position="45"/>
    </location>
</feature>
<dbReference type="Gene3D" id="1.20.120.1760">
    <property type="match status" value="1"/>
</dbReference>
<evidence type="ECO:0000313" key="5">
    <source>
        <dbReference type="EMBL" id="CAB4983777.1"/>
    </source>
</evidence>
<dbReference type="EMBL" id="CAFBMM010000004">
    <property type="protein sequence ID" value="CAB4897187.1"/>
    <property type="molecule type" value="Genomic_DNA"/>
</dbReference>
<keyword evidence="2" id="KW-0472">Membrane</keyword>
<dbReference type="GO" id="GO:0016020">
    <property type="term" value="C:membrane"/>
    <property type="evidence" value="ECO:0007669"/>
    <property type="project" value="InterPro"/>
</dbReference>
<sequence>MIDRRWRDSVERGLEPVGRALVRIGISADALTVFGLFAAIVTALLIANGNLLLAVFGLIATGIPDILDGSVARQSGTASERGAFFDSVFDRIADAVILGGVAWHLSSQGSQLPILVFAVLALTMLVSYERAKAEALGLSARGGIMERLERFVLLGIGLALDVLVPVLWIMLVLTAITAVHRFVMVWRQATPDSGRRLSRPSRSIRARRARRVSRVSS</sequence>
<dbReference type="AlphaFoldDB" id="A0A6J6SKJ6"/>
<dbReference type="EMBL" id="CAFBPQ010000006">
    <property type="protein sequence ID" value="CAB5016224.1"/>
    <property type="molecule type" value="Genomic_DNA"/>
</dbReference>
<keyword evidence="1" id="KW-0808">Transferase</keyword>
<dbReference type="EMBL" id="CAEZYK010000126">
    <property type="protein sequence ID" value="CAB4735228.1"/>
    <property type="molecule type" value="Genomic_DNA"/>
</dbReference>
<gene>
    <name evidence="3" type="ORF">UFOPK2683_01540</name>
    <name evidence="4" type="ORF">UFOPK3605_00271</name>
    <name evidence="5" type="ORF">UFOPK3897_01271</name>
    <name evidence="6" type="ORF">UFOPK4121_00360</name>
</gene>
<evidence type="ECO:0000256" key="1">
    <source>
        <dbReference type="ARBA" id="ARBA00022679"/>
    </source>
</evidence>
<keyword evidence="2" id="KW-1133">Transmembrane helix</keyword>
<keyword evidence="2" id="KW-0812">Transmembrane</keyword>
<organism evidence="3">
    <name type="scientific">freshwater metagenome</name>
    <dbReference type="NCBI Taxonomy" id="449393"/>
    <lineage>
        <taxon>unclassified sequences</taxon>
        <taxon>metagenomes</taxon>
        <taxon>ecological metagenomes</taxon>
    </lineage>
</organism>
<dbReference type="PROSITE" id="PS00379">
    <property type="entry name" value="CDP_ALCOHOL_P_TRANSF"/>
    <property type="match status" value="1"/>
</dbReference>
<dbReference type="EMBL" id="CAFBOF010000034">
    <property type="protein sequence ID" value="CAB4983777.1"/>
    <property type="molecule type" value="Genomic_DNA"/>
</dbReference>
<evidence type="ECO:0000313" key="6">
    <source>
        <dbReference type="EMBL" id="CAB5016224.1"/>
    </source>
</evidence>
<protein>
    <submittedName>
        <fullName evidence="3">Unannotated protein</fullName>
    </submittedName>
</protein>
<dbReference type="GO" id="GO:0016780">
    <property type="term" value="F:phosphotransferase activity, for other substituted phosphate groups"/>
    <property type="evidence" value="ECO:0007669"/>
    <property type="project" value="InterPro"/>
</dbReference>
<dbReference type="Pfam" id="PF01066">
    <property type="entry name" value="CDP-OH_P_transf"/>
    <property type="match status" value="1"/>
</dbReference>
<evidence type="ECO:0000256" key="2">
    <source>
        <dbReference type="SAM" id="Phobius"/>
    </source>
</evidence>